<name>A0A6B2KR11_9NEIS</name>
<dbReference type="EMBL" id="JAAGAA010000004">
    <property type="protein sequence ID" value="NDV12419.1"/>
    <property type="molecule type" value="Genomic_DNA"/>
</dbReference>
<proteinExistence type="predicted"/>
<evidence type="ECO:0000256" key="1">
    <source>
        <dbReference type="SAM" id="Phobius"/>
    </source>
</evidence>
<keyword evidence="1" id="KW-1133">Transmembrane helix</keyword>
<gene>
    <name evidence="2" type="ORF">GZH52_06355</name>
</gene>
<dbReference type="Proteomes" id="UP000482578">
    <property type="component" value="Unassembled WGS sequence"/>
</dbReference>
<organism evidence="2 3">
    <name type="scientific">Crenobacter caeni</name>
    <dbReference type="NCBI Taxonomy" id="2705474"/>
    <lineage>
        <taxon>Bacteria</taxon>
        <taxon>Pseudomonadati</taxon>
        <taxon>Pseudomonadota</taxon>
        <taxon>Betaproteobacteria</taxon>
        <taxon>Neisseriales</taxon>
        <taxon>Neisseriaceae</taxon>
        <taxon>Crenobacter</taxon>
    </lineage>
</organism>
<dbReference type="AlphaFoldDB" id="A0A6B2KR11"/>
<protein>
    <recommendedName>
        <fullName evidence="4">Pilus assembly protein PilX</fullName>
    </recommendedName>
</protein>
<feature type="transmembrane region" description="Helical" evidence="1">
    <location>
        <begin position="12"/>
        <end position="33"/>
    </location>
</feature>
<reference evidence="2 3" key="1">
    <citation type="submission" date="2020-02" db="EMBL/GenBank/DDBJ databases">
        <authorList>
            <person name="Yang Z."/>
        </authorList>
    </citation>
    <scope>NUCLEOTIDE SEQUENCE [LARGE SCALE GENOMIC DNA]</scope>
    <source>
        <strain evidence="2 3">HX-7-9</strain>
    </source>
</reference>
<evidence type="ECO:0008006" key="4">
    <source>
        <dbReference type="Google" id="ProtNLM"/>
    </source>
</evidence>
<keyword evidence="3" id="KW-1185">Reference proteome</keyword>
<keyword evidence="1" id="KW-0472">Membrane</keyword>
<evidence type="ECO:0000313" key="2">
    <source>
        <dbReference type="EMBL" id="NDV12419.1"/>
    </source>
</evidence>
<accession>A0A6B2KR11</accession>
<keyword evidence="1" id="KW-0812">Transmembrane</keyword>
<evidence type="ECO:0000313" key="3">
    <source>
        <dbReference type="Proteomes" id="UP000482578"/>
    </source>
</evidence>
<comment type="caution">
    <text evidence="2">The sequence shown here is derived from an EMBL/GenBank/DDBJ whole genome shotgun (WGS) entry which is preliminary data.</text>
</comment>
<sequence>MEHLAGRHRQRGAVLFVTLIVLVVLILAGVAVVRSMETSSQIAGNTAFRQATMHATDRAIVDARNALHQRIVVDKAGNTAVANRYLNTRSANAADFGARGIPTAINWANVTCTKADGTNGDCTANNGDYRFQYVIERQCSANPVLTSVSDVKAKCAYEMTGGAVEVRYRVYIRALGPRGTESFYEVMLGGPYN</sequence>
<dbReference type="RefSeq" id="WP_163315645.1">
    <property type="nucleotide sequence ID" value="NZ_JAAGAA010000004.1"/>
</dbReference>